<dbReference type="PANTHER" id="PTHR11122:SF13">
    <property type="entry name" value="GLUCOSE-6-PHOSPHATE 1-EPIMERASE"/>
    <property type="match status" value="1"/>
</dbReference>
<dbReference type="Gene3D" id="2.70.98.10">
    <property type="match status" value="1"/>
</dbReference>
<dbReference type="AlphaFoldDB" id="A0A0G0HHX3"/>
<dbReference type="PANTHER" id="PTHR11122">
    <property type="entry name" value="APOSPORY-ASSOCIATED PROTEIN C-RELATED"/>
    <property type="match status" value="1"/>
</dbReference>
<dbReference type="GO" id="GO:0005975">
    <property type="term" value="P:carbohydrate metabolic process"/>
    <property type="evidence" value="ECO:0007669"/>
    <property type="project" value="InterPro"/>
</dbReference>
<name>A0A0G0HHX3_9BACT</name>
<dbReference type="GO" id="GO:0016853">
    <property type="term" value="F:isomerase activity"/>
    <property type="evidence" value="ECO:0007669"/>
    <property type="project" value="InterPro"/>
</dbReference>
<organism evidence="1 2">
    <name type="scientific">Candidatus Woesebacteria bacterium GW2011_GWA1_37_7</name>
    <dbReference type="NCBI Taxonomy" id="1618545"/>
    <lineage>
        <taxon>Bacteria</taxon>
        <taxon>Candidatus Woeseibacteriota</taxon>
    </lineage>
</organism>
<gene>
    <name evidence="1" type="ORF">US53_C0001G0015</name>
</gene>
<dbReference type="InterPro" id="IPR011013">
    <property type="entry name" value="Gal_mutarotase_sf_dom"/>
</dbReference>
<proteinExistence type="predicted"/>
<dbReference type="EMBL" id="LBTI01000001">
    <property type="protein sequence ID" value="KKQ38110.1"/>
    <property type="molecule type" value="Genomic_DNA"/>
</dbReference>
<reference evidence="1 2" key="1">
    <citation type="journal article" date="2015" name="Nature">
        <title>rRNA introns, odd ribosomes, and small enigmatic genomes across a large radiation of phyla.</title>
        <authorList>
            <person name="Brown C.T."/>
            <person name="Hug L.A."/>
            <person name="Thomas B.C."/>
            <person name="Sharon I."/>
            <person name="Castelle C.J."/>
            <person name="Singh A."/>
            <person name="Wilkins M.J."/>
            <person name="Williams K.H."/>
            <person name="Banfield J.F."/>
        </authorList>
    </citation>
    <scope>NUCLEOTIDE SEQUENCE [LARGE SCALE GENOMIC DNA]</scope>
</reference>
<dbReference type="InterPro" id="IPR008183">
    <property type="entry name" value="Aldose_1/G6P_1-epimerase"/>
</dbReference>
<comment type="caution">
    <text evidence="1">The sequence shown here is derived from an EMBL/GenBank/DDBJ whole genome shotgun (WGS) entry which is preliminary data.</text>
</comment>
<evidence type="ECO:0000313" key="1">
    <source>
        <dbReference type="EMBL" id="KKQ38110.1"/>
    </source>
</evidence>
<dbReference type="GO" id="GO:0030246">
    <property type="term" value="F:carbohydrate binding"/>
    <property type="evidence" value="ECO:0007669"/>
    <property type="project" value="InterPro"/>
</dbReference>
<dbReference type="Pfam" id="PF01263">
    <property type="entry name" value="Aldose_epim"/>
    <property type="match status" value="1"/>
</dbReference>
<protein>
    <submittedName>
        <fullName evidence="1">Aldose 1-epimerase</fullName>
    </submittedName>
</protein>
<dbReference type="Proteomes" id="UP000034591">
    <property type="component" value="Unassembled WGS sequence"/>
</dbReference>
<evidence type="ECO:0000313" key="2">
    <source>
        <dbReference type="Proteomes" id="UP000034591"/>
    </source>
</evidence>
<sequence length="273" mass="31211">MRKETPSIGEAQERIGIPKEILLINGDTKVLVLTEGAMITKFTVSSTDILYPDQVIETVKGPKRRGGIPLLYPQAGPITEDGEEFRLSQHGFARDQEWEVTELGENNDTVTLRLISNEETRKMFPYDFELNYKITALETGLRAELVVLNKSDKKMPVAPGFHPYFNIPVEDKPEITTNIVGFEPDKYDWNSSQMYGMPHPTIFKYPGNEIEIQSSPELKTMMIWSEQKGDYVCFEPWTGRVNVLQDPDKRLEVKPNESQTVFIEINHKDVESI</sequence>
<dbReference type="STRING" id="1618545.US53_C0001G0015"/>
<dbReference type="InterPro" id="IPR014718">
    <property type="entry name" value="GH-type_carb-bd"/>
</dbReference>
<dbReference type="SUPFAM" id="SSF74650">
    <property type="entry name" value="Galactose mutarotase-like"/>
    <property type="match status" value="1"/>
</dbReference>
<accession>A0A0G0HHX3</accession>